<evidence type="ECO:0008006" key="3">
    <source>
        <dbReference type="Google" id="ProtNLM"/>
    </source>
</evidence>
<evidence type="ECO:0000313" key="1">
    <source>
        <dbReference type="EMBL" id="CAE8636858.1"/>
    </source>
</evidence>
<comment type="caution">
    <text evidence="1">The sequence shown here is derived from an EMBL/GenBank/DDBJ whole genome shotgun (WGS) entry which is preliminary data.</text>
</comment>
<gene>
    <name evidence="1" type="ORF">PGLA1383_LOCUS52263</name>
</gene>
<dbReference type="Proteomes" id="UP000654075">
    <property type="component" value="Unassembled WGS sequence"/>
</dbReference>
<feature type="non-terminal residue" evidence="1">
    <location>
        <position position="1"/>
    </location>
</feature>
<evidence type="ECO:0000313" key="2">
    <source>
        <dbReference type="Proteomes" id="UP000654075"/>
    </source>
</evidence>
<organism evidence="1 2">
    <name type="scientific">Polarella glacialis</name>
    <name type="common">Dinoflagellate</name>
    <dbReference type="NCBI Taxonomy" id="89957"/>
    <lineage>
        <taxon>Eukaryota</taxon>
        <taxon>Sar</taxon>
        <taxon>Alveolata</taxon>
        <taxon>Dinophyceae</taxon>
        <taxon>Suessiales</taxon>
        <taxon>Suessiaceae</taxon>
        <taxon>Polarella</taxon>
    </lineage>
</organism>
<dbReference type="AlphaFoldDB" id="A0A813HGL9"/>
<name>A0A813HGL9_POLGL</name>
<reference evidence="1" key="1">
    <citation type="submission" date="2021-02" db="EMBL/GenBank/DDBJ databases">
        <authorList>
            <person name="Dougan E. K."/>
            <person name="Rhodes N."/>
            <person name="Thang M."/>
            <person name="Chan C."/>
        </authorList>
    </citation>
    <scope>NUCLEOTIDE SEQUENCE</scope>
</reference>
<sequence length="234" mass="25546">AMYFVAVPVTFAICSGLFLGSFCLTGALVEQSCSRVSAFHHAVAMCLGLYAHWCYGDRIGTEASFGANDQFPWAVLLQHFNIGYFLYDSVHVAVWDQKFMLHHIIAIAGYSTSELANVFGLANAVNTWITELGSLMYSAYLMNRSDAAYTGFAGNSTDQPLVSQRMHFCTCCLAFIFLAVPKVAALLACARLGSFISVRAPCLQECHGHHAMLFMTSSKLVLVSLHHVGQSHAV</sequence>
<protein>
    <recommendedName>
        <fullName evidence="3">TLC domain-containing protein</fullName>
    </recommendedName>
</protein>
<proteinExistence type="predicted"/>
<dbReference type="EMBL" id="CAJNNV010031562">
    <property type="protein sequence ID" value="CAE8636858.1"/>
    <property type="molecule type" value="Genomic_DNA"/>
</dbReference>
<accession>A0A813HGL9</accession>
<keyword evidence="2" id="KW-1185">Reference proteome</keyword>
<dbReference type="OrthoDB" id="444402at2759"/>